<organism evidence="1">
    <name type="scientific">Marivirga arenosa</name>
    <dbReference type="NCBI Taxonomy" id="3059076"/>
    <lineage>
        <taxon>Bacteria</taxon>
        <taxon>Pseudomonadati</taxon>
        <taxon>Bacteroidota</taxon>
        <taxon>Cytophagia</taxon>
        <taxon>Cytophagales</taxon>
        <taxon>Marivirgaceae</taxon>
        <taxon>Marivirga</taxon>
    </lineage>
</organism>
<gene>
    <name evidence="1" type="ORF">QYS47_30350</name>
</gene>
<dbReference type="Proteomes" id="UP001232019">
    <property type="component" value="Chromosome"/>
</dbReference>
<dbReference type="RefSeq" id="WP_322347998.1">
    <property type="nucleotide sequence ID" value="NZ_CP129968.2"/>
</dbReference>
<dbReference type="EMBL" id="CP129968">
    <property type="protein sequence ID" value="WNB18480.1"/>
    <property type="molecule type" value="Genomic_DNA"/>
</dbReference>
<name>A0AA51ZX97_9BACT</name>
<dbReference type="KEGG" id="marp:QYS47_30350"/>
<proteinExistence type="predicted"/>
<accession>A0AA51ZX97</accession>
<evidence type="ECO:0000313" key="1">
    <source>
        <dbReference type="EMBL" id="WNB18480.1"/>
    </source>
</evidence>
<dbReference type="AlphaFoldDB" id="A0AA51ZX97"/>
<sequence length="120" mass="13995">MSYKVKIAILLIYIFVGKSLAVDAKGLNNLLDPSIISFYNPYCKKVNNIKSSHKPIQIDQNETQNSQSIIILSFCNTEFKFEFSTLKFYVFKHVKSFNKFIISRLLYLYLDQDSPPPRLF</sequence>
<protein>
    <submittedName>
        <fullName evidence="1">Uncharacterized protein</fullName>
    </submittedName>
</protein>
<reference evidence="1" key="1">
    <citation type="submission" date="2023-08" db="EMBL/GenBank/DDBJ databases">
        <title>Comparative genomics and taxonomic characterization of three novel marine species of genus Marivirga.</title>
        <authorList>
            <person name="Muhammad N."/>
            <person name="Kim S.-G."/>
        </authorList>
    </citation>
    <scope>NUCLEOTIDE SEQUENCE</scope>
    <source>
        <strain evidence="1">BKB1-2</strain>
    </source>
</reference>